<evidence type="ECO:0000313" key="6">
    <source>
        <dbReference type="EMBL" id="SDX25976.1"/>
    </source>
</evidence>
<feature type="DNA-binding region" description="H-T-H motif" evidence="4">
    <location>
        <begin position="40"/>
        <end position="59"/>
    </location>
</feature>
<dbReference type="Proteomes" id="UP000243778">
    <property type="component" value="Unassembled WGS sequence"/>
</dbReference>
<protein>
    <submittedName>
        <fullName evidence="6">Transcriptional regulator, TetR family</fullName>
    </submittedName>
</protein>
<gene>
    <name evidence="6" type="ORF">SAMN05216287_2615</name>
</gene>
<dbReference type="InterPro" id="IPR050109">
    <property type="entry name" value="HTH-type_TetR-like_transc_reg"/>
</dbReference>
<feature type="domain" description="HTH tetR-type" evidence="5">
    <location>
        <begin position="17"/>
        <end position="77"/>
    </location>
</feature>
<dbReference type="RefSeq" id="WP_090228793.1">
    <property type="nucleotide sequence ID" value="NZ_FNNU01000003.1"/>
</dbReference>
<keyword evidence="7" id="KW-1185">Reference proteome</keyword>
<evidence type="ECO:0000259" key="5">
    <source>
        <dbReference type="PROSITE" id="PS50977"/>
    </source>
</evidence>
<dbReference type="SUPFAM" id="SSF46689">
    <property type="entry name" value="Homeodomain-like"/>
    <property type="match status" value="1"/>
</dbReference>
<dbReference type="Gene3D" id="1.10.10.60">
    <property type="entry name" value="Homeodomain-like"/>
    <property type="match status" value="1"/>
</dbReference>
<dbReference type="PRINTS" id="PR00455">
    <property type="entry name" value="HTHTETR"/>
</dbReference>
<dbReference type="GO" id="GO:0000976">
    <property type="term" value="F:transcription cis-regulatory region binding"/>
    <property type="evidence" value="ECO:0007669"/>
    <property type="project" value="TreeGrafter"/>
</dbReference>
<dbReference type="Gene3D" id="1.10.357.10">
    <property type="entry name" value="Tetracycline Repressor, domain 2"/>
    <property type="match status" value="1"/>
</dbReference>
<evidence type="ECO:0000313" key="7">
    <source>
        <dbReference type="Proteomes" id="UP000243778"/>
    </source>
</evidence>
<keyword evidence="1" id="KW-0805">Transcription regulation</keyword>
<reference evidence="7" key="1">
    <citation type="submission" date="2016-10" db="EMBL/GenBank/DDBJ databases">
        <authorList>
            <person name="Varghese N."/>
            <person name="Submissions S."/>
        </authorList>
    </citation>
    <scope>NUCLEOTIDE SEQUENCE [LARGE SCALE GENOMIC DNA]</scope>
    <source>
        <strain evidence="7">NRRL B-59562</strain>
    </source>
</reference>
<dbReference type="InterPro" id="IPR001647">
    <property type="entry name" value="HTH_TetR"/>
</dbReference>
<name>A0A1H3A8L0_9PSED</name>
<accession>A0A1H3A8L0</accession>
<dbReference type="InterPro" id="IPR039536">
    <property type="entry name" value="TetR_C_Proteobacteria"/>
</dbReference>
<dbReference type="GO" id="GO:0003700">
    <property type="term" value="F:DNA-binding transcription factor activity"/>
    <property type="evidence" value="ECO:0007669"/>
    <property type="project" value="TreeGrafter"/>
</dbReference>
<evidence type="ECO:0000256" key="3">
    <source>
        <dbReference type="ARBA" id="ARBA00023163"/>
    </source>
</evidence>
<evidence type="ECO:0000256" key="4">
    <source>
        <dbReference type="PROSITE-ProRule" id="PRU00335"/>
    </source>
</evidence>
<sequence length="215" mass="23532">MSDKSFPGNGPGRPKDPAKRKAILEAAKCLFLRQGYDGSSMDAIAAHAGVSKLTVYSHFNDKETLFAAAVKAKCEEQLPDLLFELTEEAPIEALLMRIGLGFYSLINSAESVGLHRTMIALASSNPRLSQLFYEAGPKQVIEEMARLLAEVDRAGKLRIADPHGAAEHFFCLVKGGHHFRHLIGCAEAQSAEDEQAHVCDVVELFLRAYRIPPLS</sequence>
<keyword evidence="3" id="KW-0804">Transcription</keyword>
<organism evidence="6 7">
    <name type="scientific">Pseudomonas kuykendallii</name>
    <dbReference type="NCBI Taxonomy" id="1007099"/>
    <lineage>
        <taxon>Bacteria</taxon>
        <taxon>Pseudomonadati</taxon>
        <taxon>Pseudomonadota</taxon>
        <taxon>Gammaproteobacteria</taxon>
        <taxon>Pseudomonadales</taxon>
        <taxon>Pseudomonadaceae</taxon>
        <taxon>Pseudomonas</taxon>
    </lineage>
</organism>
<keyword evidence="2 4" id="KW-0238">DNA-binding</keyword>
<dbReference type="PANTHER" id="PTHR30055:SF146">
    <property type="entry name" value="HTH-TYPE TRANSCRIPTIONAL DUAL REGULATOR CECR"/>
    <property type="match status" value="1"/>
</dbReference>
<dbReference type="AlphaFoldDB" id="A0A1H3A8L0"/>
<evidence type="ECO:0000256" key="1">
    <source>
        <dbReference type="ARBA" id="ARBA00023015"/>
    </source>
</evidence>
<proteinExistence type="predicted"/>
<dbReference type="FunFam" id="1.10.10.60:FF:000141">
    <property type="entry name" value="TetR family transcriptional regulator"/>
    <property type="match status" value="1"/>
</dbReference>
<dbReference type="OrthoDB" id="8535430at2"/>
<dbReference type="InterPro" id="IPR009057">
    <property type="entry name" value="Homeodomain-like_sf"/>
</dbReference>
<dbReference type="Pfam" id="PF00440">
    <property type="entry name" value="TetR_N"/>
    <property type="match status" value="1"/>
</dbReference>
<evidence type="ECO:0000256" key="2">
    <source>
        <dbReference type="ARBA" id="ARBA00023125"/>
    </source>
</evidence>
<dbReference type="EMBL" id="FNNU01000003">
    <property type="protein sequence ID" value="SDX25976.1"/>
    <property type="molecule type" value="Genomic_DNA"/>
</dbReference>
<dbReference type="STRING" id="1007099.SAMN05216287_2615"/>
<dbReference type="Pfam" id="PF14246">
    <property type="entry name" value="TetR_C_7"/>
    <property type="match status" value="1"/>
</dbReference>
<dbReference type="PROSITE" id="PS50977">
    <property type="entry name" value="HTH_TETR_2"/>
    <property type="match status" value="1"/>
</dbReference>
<dbReference type="PANTHER" id="PTHR30055">
    <property type="entry name" value="HTH-TYPE TRANSCRIPTIONAL REGULATOR RUTR"/>
    <property type="match status" value="1"/>
</dbReference>